<keyword evidence="1" id="KW-0472">Membrane</keyword>
<keyword evidence="1" id="KW-0812">Transmembrane</keyword>
<evidence type="ECO:0000256" key="1">
    <source>
        <dbReference type="SAM" id="Phobius"/>
    </source>
</evidence>
<feature type="transmembrane region" description="Helical" evidence="1">
    <location>
        <begin position="138"/>
        <end position="157"/>
    </location>
</feature>
<comment type="caution">
    <text evidence="2">The sequence shown here is derived from an EMBL/GenBank/DDBJ whole genome shotgun (WGS) entry which is preliminary data.</text>
</comment>
<organism evidence="2 3">
    <name type="scientific">Rotaria sordida</name>
    <dbReference type="NCBI Taxonomy" id="392033"/>
    <lineage>
        <taxon>Eukaryota</taxon>
        <taxon>Metazoa</taxon>
        <taxon>Spiralia</taxon>
        <taxon>Gnathifera</taxon>
        <taxon>Rotifera</taxon>
        <taxon>Eurotatoria</taxon>
        <taxon>Bdelloidea</taxon>
        <taxon>Philodinida</taxon>
        <taxon>Philodinidae</taxon>
        <taxon>Rotaria</taxon>
    </lineage>
</organism>
<dbReference type="Proteomes" id="UP000663889">
    <property type="component" value="Unassembled WGS sequence"/>
</dbReference>
<keyword evidence="1" id="KW-1133">Transmembrane helix</keyword>
<dbReference type="EMBL" id="CAJNOU010000392">
    <property type="protein sequence ID" value="CAF0983323.1"/>
    <property type="molecule type" value="Genomic_DNA"/>
</dbReference>
<proteinExistence type="predicted"/>
<protein>
    <submittedName>
        <fullName evidence="2">Uncharacterized protein</fullName>
    </submittedName>
</protein>
<gene>
    <name evidence="2" type="ORF">SEV965_LOCUS9876</name>
</gene>
<feature type="transmembrane region" description="Helical" evidence="1">
    <location>
        <begin position="28"/>
        <end position="46"/>
    </location>
</feature>
<reference evidence="2" key="1">
    <citation type="submission" date="2021-02" db="EMBL/GenBank/DDBJ databases">
        <authorList>
            <person name="Nowell W R."/>
        </authorList>
    </citation>
    <scope>NUCLEOTIDE SEQUENCE</scope>
</reference>
<feature type="transmembrane region" description="Helical" evidence="1">
    <location>
        <begin position="178"/>
        <end position="205"/>
    </location>
</feature>
<evidence type="ECO:0000313" key="3">
    <source>
        <dbReference type="Proteomes" id="UP000663889"/>
    </source>
</evidence>
<sequence>MEGWFLSKEVNNLQNKNMVSCRMCMQSVVMNLIILIWSLILDGYFINENRGIKSGLVYCELEGWILPTYSFFTSIGIIIACIQLILLIVCCGCLKAEECLRVRSYTIDLLWAIAKEIPQIIIIFYINLCRDGWFKMSSLFKAIFSIFVTIWKLNNLYTFLHNDIKSNDIPNWCRAKRLYICFPIFLIPVWILNLGLSIMIAVLFIHHRRYETYIDIPGSIHNLHVYDKYLYTKYIVRTGIYLPWPDTEYENSYMKLAEIDYIMANRKTTVHLVFKLPYICFERSLLDRTPNQCFKIDNEKKILSNISINEFRQYNGDNKEQNATFTFRYKPQSNKYNLGQITYHGHITLGPLYLNKLLYFRLHHSNAQDNDDDFVYRISTNTYQFYIVNHQLIPIEKAWRYGLGKCRPCRLGPQLSTS</sequence>
<feature type="transmembrane region" description="Helical" evidence="1">
    <location>
        <begin position="106"/>
        <end position="126"/>
    </location>
</feature>
<accession>A0A814FIH6</accession>
<dbReference type="AlphaFoldDB" id="A0A814FIH6"/>
<name>A0A814FIH6_9BILA</name>
<feature type="transmembrane region" description="Helical" evidence="1">
    <location>
        <begin position="66"/>
        <end position="94"/>
    </location>
</feature>
<evidence type="ECO:0000313" key="2">
    <source>
        <dbReference type="EMBL" id="CAF0983323.1"/>
    </source>
</evidence>